<reference evidence="1 2" key="1">
    <citation type="submission" date="2020-07" db="EMBL/GenBank/DDBJ databases">
        <title>Sequencing the genomes of 1000 actinobacteria strains.</title>
        <authorList>
            <person name="Klenk H.-P."/>
        </authorList>
    </citation>
    <scope>NUCLEOTIDE SEQUENCE [LARGE SCALE GENOMIC DNA]</scope>
    <source>
        <strain evidence="1 2">DSM 45876</strain>
    </source>
</reference>
<sequence length="36" mass="3765">MHAEATLWADPHRPGHEDVHVVGEGGGVFDTVQVGG</sequence>
<keyword evidence="2" id="KW-1185">Reference proteome</keyword>
<evidence type="ECO:0000313" key="2">
    <source>
        <dbReference type="Proteomes" id="UP000523545"/>
    </source>
</evidence>
<evidence type="ECO:0000313" key="1">
    <source>
        <dbReference type="EMBL" id="NYH43762.1"/>
    </source>
</evidence>
<name>A0A7Y9X3I5_9ACTN</name>
<proteinExistence type="predicted"/>
<protein>
    <submittedName>
        <fullName evidence="1">Uncharacterized protein</fullName>
    </submittedName>
</protein>
<organism evidence="1 2">
    <name type="scientific">Micromonospora jinlongensis</name>
    <dbReference type="NCBI Taxonomy" id="1287877"/>
    <lineage>
        <taxon>Bacteria</taxon>
        <taxon>Bacillati</taxon>
        <taxon>Actinomycetota</taxon>
        <taxon>Actinomycetes</taxon>
        <taxon>Micromonosporales</taxon>
        <taxon>Micromonosporaceae</taxon>
        <taxon>Micromonospora</taxon>
    </lineage>
</organism>
<dbReference type="Proteomes" id="UP000523545">
    <property type="component" value="Unassembled WGS sequence"/>
</dbReference>
<accession>A0A7Y9X3I5</accession>
<dbReference type="AlphaFoldDB" id="A0A7Y9X3I5"/>
<dbReference type="EMBL" id="JACCHK010000001">
    <property type="protein sequence ID" value="NYH43762.1"/>
    <property type="molecule type" value="Genomic_DNA"/>
</dbReference>
<comment type="caution">
    <text evidence="1">The sequence shown here is derived from an EMBL/GenBank/DDBJ whole genome shotgun (WGS) entry which is preliminary data.</text>
</comment>
<gene>
    <name evidence="1" type="ORF">HNR22_003489</name>
</gene>